<dbReference type="InterPro" id="IPR027974">
    <property type="entry name" value="DUF4470"/>
</dbReference>
<reference evidence="2" key="1">
    <citation type="submission" date="2021-03" db="EMBL/GenBank/DDBJ databases">
        <authorList>
            <person name="Tagirdzhanova G."/>
        </authorList>
    </citation>
    <scope>NUCLEOTIDE SEQUENCE</scope>
</reference>
<sequence length="474" mass="54075">MPAFDVLNIQKNEGRSYAKDIDMLFAASGDLRNVICSINELSSSYKDTCTIVVNDKNYNVVARNVTMLLLAAQLPPVDAAELILHIWYSGRLSQSMLVAIEKYVKEPVADVVAKIKGKSDVNIQSKKWTYGAVTMTVCLYKPQWITLLQILEAKHEVQKTEEERRKVVLAPTRIDYREREFYKLSGPRRMCSTKFRKTGILAPFGSCLDQFESSNPLLFNETNSTWLQKDSASPLEGWSMQSIQNPLNLQRTAKNDLNGLLYFYVRGVIEEFCRRIQLSKLHFTFFCLDAAELHKYLKQPIFDRIEVSNIVDDHFLGIHKALAVFAPMLKPPSINPHAALITLFLNACEIVDHQSGPIVDRAKIAMIMGYARLTSIDMIKAANPASRESFRFDAARRLLRDFDKLFGDYEAEMGFSAAARSAGLKMRVPNTVIEAWPMRLKKRPGEDGAEEEYKVRMESSWTGSERYVEWIRKE</sequence>
<evidence type="ECO:0000259" key="1">
    <source>
        <dbReference type="Pfam" id="PF14737"/>
    </source>
</evidence>
<keyword evidence="3" id="KW-1185">Reference proteome</keyword>
<dbReference type="EMBL" id="CAJPDS010000110">
    <property type="protein sequence ID" value="CAF9938238.1"/>
    <property type="molecule type" value="Genomic_DNA"/>
</dbReference>
<protein>
    <recommendedName>
        <fullName evidence="1">DUF4470 domain-containing protein</fullName>
    </recommendedName>
</protein>
<comment type="caution">
    <text evidence="2">The sequence shown here is derived from an EMBL/GenBank/DDBJ whole genome shotgun (WGS) entry which is preliminary data.</text>
</comment>
<gene>
    <name evidence="2" type="ORF">HETSPECPRED_001005</name>
</gene>
<accession>A0A8H3G829</accession>
<organism evidence="2 3">
    <name type="scientific">Heterodermia speciosa</name>
    <dbReference type="NCBI Taxonomy" id="116794"/>
    <lineage>
        <taxon>Eukaryota</taxon>
        <taxon>Fungi</taxon>
        <taxon>Dikarya</taxon>
        <taxon>Ascomycota</taxon>
        <taxon>Pezizomycotina</taxon>
        <taxon>Lecanoromycetes</taxon>
        <taxon>OSLEUM clade</taxon>
        <taxon>Lecanoromycetidae</taxon>
        <taxon>Caliciales</taxon>
        <taxon>Physciaceae</taxon>
        <taxon>Heterodermia</taxon>
    </lineage>
</organism>
<evidence type="ECO:0000313" key="2">
    <source>
        <dbReference type="EMBL" id="CAF9938238.1"/>
    </source>
</evidence>
<proteinExistence type="predicted"/>
<dbReference type="AlphaFoldDB" id="A0A8H3G829"/>
<dbReference type="OrthoDB" id="5282002at2759"/>
<name>A0A8H3G829_9LECA</name>
<evidence type="ECO:0000313" key="3">
    <source>
        <dbReference type="Proteomes" id="UP000664521"/>
    </source>
</evidence>
<feature type="domain" description="DUF4470" evidence="1">
    <location>
        <begin position="1"/>
        <end position="89"/>
    </location>
</feature>
<dbReference type="Proteomes" id="UP000664521">
    <property type="component" value="Unassembled WGS sequence"/>
</dbReference>
<dbReference type="Pfam" id="PF14737">
    <property type="entry name" value="DUF4470"/>
    <property type="match status" value="1"/>
</dbReference>